<proteinExistence type="predicted"/>
<keyword evidence="3" id="KW-0675">Receptor</keyword>
<dbReference type="EMBL" id="SJSL01000001">
    <property type="protein sequence ID" value="TCD03852.1"/>
    <property type="molecule type" value="Genomic_DNA"/>
</dbReference>
<dbReference type="AlphaFoldDB" id="A0A4R0NRT2"/>
<name>A0A4R0NRT2_9SPHI</name>
<sequence length="942" mass="104140">MKKLCALVISICCGIFQLSAQQNKQVLGTVIDSAKTTLPGVIVQLIADNDTIKTTTDKNGNFSFSRIRATQFSLVVSMMGYHTLNAAYTFADKEKQKRVGPLELKASVRMLDEVVIKGKPKPVRFMQDTVEYDAEAYLVQEGDNVADLLKQLPDVEVDENYRVTTMGKDMVKLRVNGKDFFTNNVQEFIAQLPAGIVSKLQIIDDFGDQANFTGIKIGEPIKMLNIVTKPGMDNGSFGKLSGRTGTNDKIGGDGNVRFWKGKKQSSAHAGMNTENNGAGNSRSMNAGFNHNDQISKNTKGGIAYNYSSSSSAFARKQVLETVYPEGNFTTRSDSKGDNSNANHNLNSNIQYNNGKVFLTSNLAGSFGHLNNQNAAFSNQYGLLRQDLKNSSGTKNSTPNLNGSFNLSRKLKNNKNQLSASGGFGLSNNSGTQQINTNTLYYDKNTGLLQKDSLLNRNLVNESGSQSGSFGFNYSIGVKKLKDSLSNRSLNFSYNASARSSWNEVSTFVIDNNSSGVSFVDSLSTSYRSRSLDQSLGLNYNYNTKSMRYNFGINVRPAFMTNHDLRLKQKFVNNTLNYSPNLNISKTLPKGKTFNAYYQGDNINPSIEQLQPTRNSQNLQNIIIGNPDLKPSFNHRLNASYNYMHAKSRITLRTGINAATTQQEIVSHVTLIPDTLNSLKQITRYENINGNYAVGGNYSVNIPVGKKYSINYSGSIGVSNRAIIFNNQKAFGKGVNFSQQLRSDVRMNKFSMDMRMAYSTSTNNDASMSRFSAIQQFGLGQISAPAFFTTTNFNVDLNGELRLKNFSLEGGGRYDKQSNDGSGDQRFRNNSNVDLNLSSRLTVWKSYFLTVYSTKRYSYGYALDNANPLLLSANFEKRFFKDKALSLSISANDLLDQGNNISRIVSGNTIIDSSSKQPTRVFFLGLSYNLSKFGGRSFPVNPD</sequence>
<feature type="domain" description="Outer membrane protein beta-barrel" evidence="2">
    <location>
        <begin position="408"/>
        <end position="763"/>
    </location>
</feature>
<evidence type="ECO:0000313" key="4">
    <source>
        <dbReference type="Proteomes" id="UP000293347"/>
    </source>
</evidence>
<dbReference type="Pfam" id="PF14905">
    <property type="entry name" value="OMP_b-brl_3"/>
    <property type="match status" value="1"/>
</dbReference>
<accession>A0A4R0NRT2</accession>
<evidence type="ECO:0000313" key="3">
    <source>
        <dbReference type="EMBL" id="TCD03852.1"/>
    </source>
</evidence>
<organism evidence="3 4">
    <name type="scientific">Pedobacter psychroterrae</name>
    <dbReference type="NCBI Taxonomy" id="2530453"/>
    <lineage>
        <taxon>Bacteria</taxon>
        <taxon>Pseudomonadati</taxon>
        <taxon>Bacteroidota</taxon>
        <taxon>Sphingobacteriia</taxon>
        <taxon>Sphingobacteriales</taxon>
        <taxon>Sphingobacteriaceae</taxon>
        <taxon>Pedobacter</taxon>
    </lineage>
</organism>
<dbReference type="InterPro" id="IPR041700">
    <property type="entry name" value="OMP_b-brl_3"/>
</dbReference>
<feature type="signal peptide" evidence="1">
    <location>
        <begin position="1"/>
        <end position="20"/>
    </location>
</feature>
<keyword evidence="1" id="KW-0732">Signal</keyword>
<comment type="caution">
    <text evidence="3">The sequence shown here is derived from an EMBL/GenBank/DDBJ whole genome shotgun (WGS) entry which is preliminary data.</text>
</comment>
<keyword evidence="4" id="KW-1185">Reference proteome</keyword>
<dbReference type="SUPFAM" id="SSF56935">
    <property type="entry name" value="Porins"/>
    <property type="match status" value="1"/>
</dbReference>
<dbReference type="SUPFAM" id="SSF49464">
    <property type="entry name" value="Carboxypeptidase regulatory domain-like"/>
    <property type="match status" value="1"/>
</dbReference>
<dbReference type="RefSeq" id="WP_131594856.1">
    <property type="nucleotide sequence ID" value="NZ_SJSL01000001.1"/>
</dbReference>
<dbReference type="InterPro" id="IPR008969">
    <property type="entry name" value="CarboxyPept-like_regulatory"/>
</dbReference>
<dbReference type="Gene3D" id="2.60.40.1120">
    <property type="entry name" value="Carboxypeptidase-like, regulatory domain"/>
    <property type="match status" value="1"/>
</dbReference>
<protein>
    <submittedName>
        <fullName evidence="3">TonB-dependent receptor</fullName>
    </submittedName>
</protein>
<dbReference type="Proteomes" id="UP000293347">
    <property type="component" value="Unassembled WGS sequence"/>
</dbReference>
<feature type="chain" id="PRO_5020304942" evidence="1">
    <location>
        <begin position="21"/>
        <end position="942"/>
    </location>
</feature>
<evidence type="ECO:0000256" key="1">
    <source>
        <dbReference type="SAM" id="SignalP"/>
    </source>
</evidence>
<dbReference type="OrthoDB" id="1086219at2"/>
<gene>
    <name evidence="3" type="ORF">EZ437_07845</name>
</gene>
<reference evidence="3 4" key="1">
    <citation type="submission" date="2019-02" db="EMBL/GenBank/DDBJ databases">
        <title>Pedobacter sp. RP-1-14 sp. nov., isolated from Arctic soil.</title>
        <authorList>
            <person name="Dahal R.H."/>
        </authorList>
    </citation>
    <scope>NUCLEOTIDE SEQUENCE [LARGE SCALE GENOMIC DNA]</scope>
    <source>
        <strain evidence="3 4">RP-1-14</strain>
    </source>
</reference>
<dbReference type="Pfam" id="PF13715">
    <property type="entry name" value="CarbopepD_reg_2"/>
    <property type="match status" value="1"/>
</dbReference>
<evidence type="ECO:0000259" key="2">
    <source>
        <dbReference type="Pfam" id="PF14905"/>
    </source>
</evidence>